<evidence type="ECO:0000313" key="3">
    <source>
        <dbReference type="Proteomes" id="UP000273119"/>
    </source>
</evidence>
<protein>
    <submittedName>
        <fullName evidence="2">DNA-3-methyladenine glycosylase I</fullName>
    </submittedName>
</protein>
<dbReference type="GO" id="GO:0046872">
    <property type="term" value="F:metal ion binding"/>
    <property type="evidence" value="ECO:0007669"/>
    <property type="project" value="UniProtKB-KW"/>
</dbReference>
<sequence length="209" mass="22862">MDKSAATTGPDGLDRTPWGNGNALMSAYYDSEWGVPVTSETGLFERLSLEAFQSGLSWSTILRKRPAFREAFAGFDPDAVAAFGDADVERLMTDAEIVRNRRKVDATITNARATLALREQEGLPALIWSFRPERTPVPLRLDQVPSTSEESVALSKELKRRGFAFVGPTTMFALMEAIGMVDTHLVGSHRRGVSGLWNPDGSRAASPVF</sequence>
<dbReference type="EMBL" id="QQXL01000005">
    <property type="protein sequence ID" value="RKW70129.1"/>
    <property type="molecule type" value="Genomic_DNA"/>
</dbReference>
<proteinExistence type="predicted"/>
<dbReference type="GO" id="GO:0006284">
    <property type="term" value="P:base-excision repair"/>
    <property type="evidence" value="ECO:0007669"/>
    <property type="project" value="InterPro"/>
</dbReference>
<dbReference type="GO" id="GO:0008725">
    <property type="term" value="F:DNA-3-methyladenine glycosylase activity"/>
    <property type="evidence" value="ECO:0007669"/>
    <property type="project" value="InterPro"/>
</dbReference>
<reference evidence="2 3" key="1">
    <citation type="submission" date="2018-07" db="EMBL/GenBank/DDBJ databases">
        <title>Arthrobacter sp. nov., isolated from raw cow's milk with high bacterial count.</title>
        <authorList>
            <person name="Hahne J."/>
            <person name="Isele D."/>
            <person name="Lipski A."/>
        </authorList>
    </citation>
    <scope>NUCLEOTIDE SEQUENCE [LARGE SCALE GENOMIC DNA]</scope>
    <source>
        <strain evidence="2 3">JZ R-183</strain>
    </source>
</reference>
<evidence type="ECO:0000256" key="1">
    <source>
        <dbReference type="PIRSR" id="PIRSR605019-1"/>
    </source>
</evidence>
<keyword evidence="3" id="KW-1185">Reference proteome</keyword>
<dbReference type="InterPro" id="IPR011257">
    <property type="entry name" value="DNA_glycosylase"/>
</dbReference>
<dbReference type="Pfam" id="PF03352">
    <property type="entry name" value="Adenine_glyco"/>
    <property type="match status" value="1"/>
</dbReference>
<dbReference type="Gene3D" id="1.10.340.30">
    <property type="entry name" value="Hypothetical protein, domain 2"/>
    <property type="match status" value="1"/>
</dbReference>
<name>A0A496PI20_9MICC</name>
<dbReference type="PANTHER" id="PTHR30037">
    <property type="entry name" value="DNA-3-METHYLADENINE GLYCOSYLASE 1"/>
    <property type="match status" value="1"/>
</dbReference>
<dbReference type="PANTHER" id="PTHR30037:SF4">
    <property type="entry name" value="DNA-3-METHYLADENINE GLYCOSYLASE I"/>
    <property type="match status" value="1"/>
</dbReference>
<dbReference type="SUPFAM" id="SSF48150">
    <property type="entry name" value="DNA-glycosylase"/>
    <property type="match status" value="1"/>
</dbReference>
<keyword evidence="1" id="KW-0862">Zinc</keyword>
<gene>
    <name evidence="2" type="ORF">DWQ67_09235</name>
</gene>
<keyword evidence="1" id="KW-0479">Metal-binding</keyword>
<accession>A0A496PI20</accession>
<dbReference type="RefSeq" id="WP_121485318.1">
    <property type="nucleotide sequence ID" value="NZ_QQXL01000005.1"/>
</dbReference>
<dbReference type="InterPro" id="IPR052891">
    <property type="entry name" value="DNA-3mA_glycosylase"/>
</dbReference>
<dbReference type="InterPro" id="IPR005019">
    <property type="entry name" value="Adenine_glyco"/>
</dbReference>
<dbReference type="Proteomes" id="UP000273119">
    <property type="component" value="Unassembled WGS sequence"/>
</dbReference>
<dbReference type="AlphaFoldDB" id="A0A496PI20"/>
<feature type="binding site" evidence="1">
    <location>
        <position position="184"/>
    </location>
    <ligand>
        <name>Zn(2+)</name>
        <dbReference type="ChEBI" id="CHEBI:29105"/>
    </ligand>
</feature>
<organism evidence="2 3">
    <name type="scientific">Galactobacter caseinivorans</name>
    <dbReference type="NCBI Taxonomy" id="2676123"/>
    <lineage>
        <taxon>Bacteria</taxon>
        <taxon>Bacillati</taxon>
        <taxon>Actinomycetota</taxon>
        <taxon>Actinomycetes</taxon>
        <taxon>Micrococcales</taxon>
        <taxon>Micrococcaceae</taxon>
        <taxon>Galactobacter</taxon>
    </lineage>
</organism>
<evidence type="ECO:0000313" key="2">
    <source>
        <dbReference type="EMBL" id="RKW70129.1"/>
    </source>
</evidence>
<comment type="caution">
    <text evidence="2">The sequence shown here is derived from an EMBL/GenBank/DDBJ whole genome shotgun (WGS) entry which is preliminary data.</text>
</comment>